<organism evidence="3 4">
    <name type="scientific">Fusarium poae</name>
    <dbReference type="NCBI Taxonomy" id="36050"/>
    <lineage>
        <taxon>Eukaryota</taxon>
        <taxon>Fungi</taxon>
        <taxon>Dikarya</taxon>
        <taxon>Ascomycota</taxon>
        <taxon>Pezizomycotina</taxon>
        <taxon>Sordariomycetes</taxon>
        <taxon>Hypocreomycetidae</taxon>
        <taxon>Hypocreales</taxon>
        <taxon>Nectriaceae</taxon>
        <taxon>Fusarium</taxon>
    </lineage>
</organism>
<feature type="compositionally biased region" description="Acidic residues" evidence="1">
    <location>
        <begin position="144"/>
        <end position="153"/>
    </location>
</feature>
<dbReference type="Proteomes" id="UP000091967">
    <property type="component" value="Unassembled WGS sequence"/>
</dbReference>
<protein>
    <recommendedName>
        <fullName evidence="5">Extracellular membrane protein CFEM domain-containing protein</fullName>
    </recommendedName>
</protein>
<dbReference type="STRING" id="36050.A0A1B8B0L1"/>
<reference evidence="3 4" key="1">
    <citation type="submission" date="2016-06" db="EMBL/GenBank/DDBJ databases">
        <title>Living apart together: crosstalk between the core and supernumerary genomes in a fungal plant pathogen.</title>
        <authorList>
            <person name="Vanheule A."/>
            <person name="Audenaert K."/>
            <person name="Warris S."/>
            <person name="Van De Geest H."/>
            <person name="Schijlen E."/>
            <person name="Hofte M."/>
            <person name="De Saeger S."/>
            <person name="Haesaert G."/>
            <person name="Waalwijk C."/>
            <person name="Van Der Lee T."/>
        </authorList>
    </citation>
    <scope>NUCLEOTIDE SEQUENCE [LARGE SCALE GENOMIC DNA]</scope>
    <source>
        <strain evidence="3 4">2516</strain>
    </source>
</reference>
<keyword evidence="2" id="KW-0732">Signal</keyword>
<sequence length="223" mass="23343">MKSNMVRSTILSLLLSSTALAANPLFGAYSTDQCDKCMDQTYESCPGDYQTRSYATCMCAGDGSANFVSCLSYCDPTLNEPANASATYYGYCLMFFKELCDGARQFVDDETYAKQCSKEAIKAGGIGEKGNGEDGGDSEKESDSNGDDDDSDDSTGIVVPTKTNESSSEKTNETGESNETDAATTTGEASKSSETAQTTSGAKATAIPAVALFAGLGLQLINV</sequence>
<feature type="chain" id="PRO_5008603481" description="Extracellular membrane protein CFEM domain-containing protein" evidence="2">
    <location>
        <begin position="22"/>
        <end position="223"/>
    </location>
</feature>
<dbReference type="EMBL" id="LYXU01000001">
    <property type="protein sequence ID" value="OBS26263.1"/>
    <property type="molecule type" value="Genomic_DNA"/>
</dbReference>
<evidence type="ECO:0000313" key="4">
    <source>
        <dbReference type="Proteomes" id="UP000091967"/>
    </source>
</evidence>
<evidence type="ECO:0008006" key="5">
    <source>
        <dbReference type="Google" id="ProtNLM"/>
    </source>
</evidence>
<gene>
    <name evidence="3" type="ORF">FPOA_00203</name>
</gene>
<keyword evidence="4" id="KW-1185">Reference proteome</keyword>
<feature type="compositionally biased region" description="Polar residues" evidence="1">
    <location>
        <begin position="174"/>
        <end position="202"/>
    </location>
</feature>
<comment type="caution">
    <text evidence="3">The sequence shown here is derived from an EMBL/GenBank/DDBJ whole genome shotgun (WGS) entry which is preliminary data.</text>
</comment>
<evidence type="ECO:0000256" key="2">
    <source>
        <dbReference type="SAM" id="SignalP"/>
    </source>
</evidence>
<proteinExistence type="predicted"/>
<dbReference type="AlphaFoldDB" id="A0A1B8B0L1"/>
<feature type="region of interest" description="Disordered" evidence="1">
    <location>
        <begin position="124"/>
        <end position="204"/>
    </location>
</feature>
<feature type="signal peptide" evidence="2">
    <location>
        <begin position="1"/>
        <end position="21"/>
    </location>
</feature>
<name>A0A1B8B0L1_FUSPO</name>
<accession>A0A1B8B0L1</accession>
<evidence type="ECO:0000313" key="3">
    <source>
        <dbReference type="EMBL" id="OBS26263.1"/>
    </source>
</evidence>
<evidence type="ECO:0000256" key="1">
    <source>
        <dbReference type="SAM" id="MobiDB-lite"/>
    </source>
</evidence>
<dbReference type="OMA" id="ATCMCAG"/>